<accession>A0A2T0X765</accession>
<keyword evidence="2" id="KW-0812">Transmembrane</keyword>
<keyword evidence="2" id="KW-1133">Transmembrane helix</keyword>
<dbReference type="Proteomes" id="UP000238801">
    <property type="component" value="Unassembled WGS sequence"/>
</dbReference>
<reference evidence="3 4" key="1">
    <citation type="submission" date="2018-03" db="EMBL/GenBank/DDBJ databases">
        <title>Genomic Encyclopedia of Archaeal and Bacterial Type Strains, Phase II (KMG-II): from individual species to whole genera.</title>
        <authorList>
            <person name="Goeker M."/>
        </authorList>
    </citation>
    <scope>NUCLEOTIDE SEQUENCE [LARGE SCALE GENOMIC DNA]</scope>
    <source>
        <strain evidence="3 4">DSM 29318</strain>
    </source>
</reference>
<feature type="compositionally biased region" description="Pro residues" evidence="1">
    <location>
        <begin position="35"/>
        <end position="49"/>
    </location>
</feature>
<protein>
    <submittedName>
        <fullName evidence="3">Uncharacterized protein</fullName>
    </submittedName>
</protein>
<gene>
    <name evidence="3" type="ORF">BCF33_0377</name>
</gene>
<feature type="region of interest" description="Disordered" evidence="1">
    <location>
        <begin position="31"/>
        <end position="77"/>
    </location>
</feature>
<evidence type="ECO:0000256" key="2">
    <source>
        <dbReference type="SAM" id="Phobius"/>
    </source>
</evidence>
<dbReference type="EMBL" id="PVTT01000001">
    <property type="protein sequence ID" value="PRY94779.1"/>
    <property type="molecule type" value="Genomic_DNA"/>
</dbReference>
<proteinExistence type="predicted"/>
<sequence>MTLTSQSCPHCGGVANGGECYRCGWVHPEKVHGAKPPPQKSAPSPPPPKPEPKPNSKRSPKTPPRIPSQPLKAAEAPKKEAPGFFNIDFIAIAGFFNLKVVAIACIILMALGFFSRKDIPWQPGGTHPSRSNVIASEQEGVCIPAPGYTWTGDESDEVAWSGGQLHPNGKLVSSFYENEWFPADEVVVDYTPSGTPILRGREKDAAPVIGASGVLPGRPFLASSAGDSQILLMYSDPDSATQDIDHFVYGTEYRWLAAVLNDGEILEVDRWVPVVFSRDFRESSSVLVIDHHDPNFLNNGFDPEIHTGSSYPLEKTSSATPAGR</sequence>
<dbReference type="AlphaFoldDB" id="A0A2T0X765"/>
<evidence type="ECO:0000256" key="1">
    <source>
        <dbReference type="SAM" id="MobiDB-lite"/>
    </source>
</evidence>
<name>A0A2T0X765_9RHOB</name>
<evidence type="ECO:0000313" key="3">
    <source>
        <dbReference type="EMBL" id="PRY94779.1"/>
    </source>
</evidence>
<comment type="caution">
    <text evidence="3">The sequence shown here is derived from an EMBL/GenBank/DDBJ whole genome shotgun (WGS) entry which is preliminary data.</text>
</comment>
<keyword evidence="2" id="KW-0472">Membrane</keyword>
<keyword evidence="4" id="KW-1185">Reference proteome</keyword>
<evidence type="ECO:0000313" key="4">
    <source>
        <dbReference type="Proteomes" id="UP000238801"/>
    </source>
</evidence>
<organism evidence="3 4">
    <name type="scientific">Hasllibacter halocynthiae</name>
    <dbReference type="NCBI Taxonomy" id="595589"/>
    <lineage>
        <taxon>Bacteria</taxon>
        <taxon>Pseudomonadati</taxon>
        <taxon>Pseudomonadota</taxon>
        <taxon>Alphaproteobacteria</taxon>
        <taxon>Rhodobacterales</taxon>
        <taxon>Roseobacteraceae</taxon>
        <taxon>Hasllibacter</taxon>
    </lineage>
</organism>
<feature type="transmembrane region" description="Helical" evidence="2">
    <location>
        <begin position="89"/>
        <end position="114"/>
    </location>
</feature>